<gene>
    <name evidence="1" type="ORF">ANME2D_02565</name>
</gene>
<sequence>MSLPIPNLDDRSFDDLMKDVRSLIPRYDREWTNYNPSDPGITLLELFSWLGEMIIYRINRVPEESYINFLKLIAGVQEKEDLNRLLNSPDLDTEYRKLLSLLKDIEDEKNSVEDGKKNSVTEIREAVMGYVGSRYRVITSKDFEEKALICMEKLQKGMAGRAICVNNRDLEYGKADLVKPGHVSVIIIPRSMKDSKYCEDEGKPTTLLKKEVKTFLDARRLITTRVHVVSPFYNDIRLKVRIALKENTNESSVLLEVKKRIHEYFNPTTGGPEGIGWPLGRRVYRSELYHLVERITGVDHVAGIWMSDDATLEIKEHQLVSLSLPDLSIEKVNNE</sequence>
<organism evidence="1 2">
    <name type="scientific">Candidatus Methanoperedens nitratireducens</name>
    <dbReference type="NCBI Taxonomy" id="1392998"/>
    <lineage>
        <taxon>Archaea</taxon>
        <taxon>Methanobacteriati</taxon>
        <taxon>Methanobacteriota</taxon>
        <taxon>Stenosarchaea group</taxon>
        <taxon>Methanomicrobia</taxon>
        <taxon>Methanosarcinales</taxon>
        <taxon>ANME-2 cluster</taxon>
        <taxon>Candidatus Methanoperedentaceae</taxon>
        <taxon>Candidatus Methanoperedens</taxon>
    </lineage>
</organism>
<name>A0A062V567_9EURY</name>
<dbReference type="Proteomes" id="UP000027153">
    <property type="component" value="Unassembled WGS sequence"/>
</dbReference>
<keyword evidence="2" id="KW-1185">Reference proteome</keyword>
<dbReference type="AlphaFoldDB" id="A0A062V567"/>
<accession>A0A062V567</accession>
<reference evidence="1 2" key="1">
    <citation type="journal article" date="2013" name="Nature">
        <title>Anaerobic oxidation of methane coupled to nitrate reduction in a novel archaeal lineage.</title>
        <authorList>
            <person name="Haroon M.F."/>
            <person name="Hu S."/>
            <person name="Shi Y."/>
            <person name="Imelfort M."/>
            <person name="Keller J."/>
            <person name="Hugenholtz P."/>
            <person name="Yuan Z."/>
            <person name="Tyson G.W."/>
        </authorList>
    </citation>
    <scope>NUCLEOTIDE SEQUENCE [LARGE SCALE GENOMIC DNA]</scope>
    <source>
        <strain evidence="1 2">ANME-2d</strain>
    </source>
</reference>
<evidence type="ECO:0000313" key="1">
    <source>
        <dbReference type="EMBL" id="KCZ70545.1"/>
    </source>
</evidence>
<dbReference type="PATRIC" id="fig|1392998.3.peg.2867"/>
<protein>
    <submittedName>
        <fullName evidence="1">Baseplate J-like protein</fullName>
    </submittedName>
</protein>
<evidence type="ECO:0000313" key="2">
    <source>
        <dbReference type="Proteomes" id="UP000027153"/>
    </source>
</evidence>
<comment type="caution">
    <text evidence="1">The sequence shown here is derived from an EMBL/GenBank/DDBJ whole genome shotgun (WGS) entry which is preliminary data.</text>
</comment>
<dbReference type="RefSeq" id="WP_052368908.1">
    <property type="nucleotide sequence ID" value="NZ_JMIY01000007.1"/>
</dbReference>
<dbReference type="OrthoDB" id="148267at2157"/>
<proteinExistence type="predicted"/>
<dbReference type="EMBL" id="JMIY01000007">
    <property type="protein sequence ID" value="KCZ70545.1"/>
    <property type="molecule type" value="Genomic_DNA"/>
</dbReference>